<evidence type="ECO:0008006" key="4">
    <source>
        <dbReference type="Google" id="ProtNLM"/>
    </source>
</evidence>
<accession>A0A0R2PBJ5</accession>
<gene>
    <name evidence="2" type="ORF">ABR54_03175</name>
</gene>
<evidence type="ECO:0000313" key="3">
    <source>
        <dbReference type="Proteomes" id="UP000053274"/>
    </source>
</evidence>
<evidence type="ECO:0000256" key="1">
    <source>
        <dbReference type="SAM" id="SignalP"/>
    </source>
</evidence>
<keyword evidence="1" id="KW-0732">Signal</keyword>
<proteinExistence type="predicted"/>
<name>A0A0R2PBJ5_9ACTN</name>
<evidence type="ECO:0000313" key="2">
    <source>
        <dbReference type="EMBL" id="KRO35317.1"/>
    </source>
</evidence>
<dbReference type="AlphaFoldDB" id="A0A0R2PBJ5"/>
<protein>
    <recommendedName>
        <fullName evidence="4">Peptidase S9 prolyl oligopeptidase catalytic domain-containing protein</fullName>
    </recommendedName>
</protein>
<feature type="chain" id="PRO_5006421518" description="Peptidase S9 prolyl oligopeptidase catalytic domain-containing protein" evidence="1">
    <location>
        <begin position="27"/>
        <end position="543"/>
    </location>
</feature>
<reference evidence="2 3" key="1">
    <citation type="submission" date="2015-10" db="EMBL/GenBank/DDBJ databases">
        <title>Metagenome-Assembled Genomes uncover a global brackish microbiome.</title>
        <authorList>
            <person name="Hugerth L.W."/>
            <person name="Larsson J."/>
            <person name="Alneberg J."/>
            <person name="Lindh M.V."/>
            <person name="Legrand C."/>
            <person name="Pinhassi J."/>
            <person name="Andersson A.F."/>
        </authorList>
    </citation>
    <scope>NUCLEOTIDE SEQUENCE [LARGE SCALE GENOMIC DNA]</scope>
    <source>
        <strain evidence="2">BACL15 MAG-120619-bin91</strain>
    </source>
</reference>
<sequence length="543" mass="56198">MKISTLKSRVLAILASGALVATVVVAAPANAAATGPTCDGKTPVQTCSGTTSDGALYTMQVPSDWNGTALLYSHGYGFIIDIPAGVPVVGGTKVDNSAYAGPDAASNAALVKAGYAIMGSGFARQGWNIDSAVKTNVELVGVFKKQFPKVSKVIAWGRSGGAFITQSLAEKYPTLVDGVAMACPVLGTVEAELDMALDFLWGLKTFFDPTIKGGNYSAGAAGVGEAITDLVKMFTVIGKLQASISTNAWPDTSKVPDSMKAIPPRSALLLVGLMAGIPTKSTSFDSTTGPEGPLKLSWPLAIAPAMAILENGAQGAALAILATHDLELQTGGAFYDNSKTDYAARVADEAVTFNAALSGNTALNGLLSYLNPMNPAAPRLVGNPAALAKLRALSTHTGKISVPTVVLAGETDVISPAGNTQWLIDRYDEQYAAEKAAAMKLLGGSYKAPSKKLIVIWKTGADSYSKFTAAGSPIALLPNDPNSNAHCNYSAAQHLALINLTAKGIAKGSVSYDGATRTIARKVMSGVIGPQRFPALQKYYMDK</sequence>
<comment type="caution">
    <text evidence="2">The sequence shown here is derived from an EMBL/GenBank/DDBJ whole genome shotgun (WGS) entry which is preliminary data.</text>
</comment>
<dbReference type="InterPro" id="IPR029058">
    <property type="entry name" value="AB_hydrolase_fold"/>
</dbReference>
<dbReference type="SUPFAM" id="SSF53474">
    <property type="entry name" value="alpha/beta-Hydrolases"/>
    <property type="match status" value="1"/>
</dbReference>
<dbReference type="Gene3D" id="3.40.50.1820">
    <property type="entry name" value="alpha/beta hydrolase"/>
    <property type="match status" value="1"/>
</dbReference>
<dbReference type="EMBL" id="LIAM01000128">
    <property type="protein sequence ID" value="KRO35317.1"/>
    <property type="molecule type" value="Genomic_DNA"/>
</dbReference>
<feature type="signal peptide" evidence="1">
    <location>
        <begin position="1"/>
        <end position="26"/>
    </location>
</feature>
<organism evidence="2 3">
    <name type="scientific">Actinobacteria bacterium BACL15 MAG-120619-bin91</name>
    <dbReference type="NCBI Taxonomy" id="1655562"/>
    <lineage>
        <taxon>Bacteria</taxon>
        <taxon>Bacillati</taxon>
        <taxon>Actinomycetota</taxon>
        <taxon>Actinomycetes</taxon>
        <taxon>Actinomycetes incertae sedis</taxon>
        <taxon>ac1 cluster</taxon>
    </lineage>
</organism>
<dbReference type="Proteomes" id="UP000053274">
    <property type="component" value="Unassembled WGS sequence"/>
</dbReference>